<reference evidence="1" key="1">
    <citation type="submission" date="2021-02" db="EMBL/GenBank/DDBJ databases">
        <authorList>
            <person name="Nowell W R."/>
        </authorList>
    </citation>
    <scope>NUCLEOTIDE SEQUENCE</scope>
</reference>
<evidence type="ECO:0000313" key="2">
    <source>
        <dbReference type="Proteomes" id="UP000663842"/>
    </source>
</evidence>
<accession>A0A820MEX1</accession>
<dbReference type="EMBL" id="CAJOBF010018660">
    <property type="protein sequence ID" value="CAF4370881.1"/>
    <property type="molecule type" value="Genomic_DNA"/>
</dbReference>
<comment type="caution">
    <text evidence="1">The sequence shown here is derived from an EMBL/GenBank/DDBJ whole genome shotgun (WGS) entry which is preliminary data.</text>
</comment>
<dbReference type="Proteomes" id="UP000663842">
    <property type="component" value="Unassembled WGS sequence"/>
</dbReference>
<feature type="non-terminal residue" evidence="1">
    <location>
        <position position="266"/>
    </location>
</feature>
<dbReference type="AlphaFoldDB" id="A0A820MEX1"/>
<feature type="non-terminal residue" evidence="1">
    <location>
        <position position="1"/>
    </location>
</feature>
<organism evidence="1 2">
    <name type="scientific">Rotaria magnacalcarata</name>
    <dbReference type="NCBI Taxonomy" id="392030"/>
    <lineage>
        <taxon>Eukaryota</taxon>
        <taxon>Metazoa</taxon>
        <taxon>Spiralia</taxon>
        <taxon>Gnathifera</taxon>
        <taxon>Rotifera</taxon>
        <taxon>Eurotatoria</taxon>
        <taxon>Bdelloidea</taxon>
        <taxon>Philodinida</taxon>
        <taxon>Philodinidae</taxon>
        <taxon>Rotaria</taxon>
    </lineage>
</organism>
<protein>
    <submittedName>
        <fullName evidence="1">Uncharacterized protein</fullName>
    </submittedName>
</protein>
<evidence type="ECO:0000313" key="1">
    <source>
        <dbReference type="EMBL" id="CAF4370881.1"/>
    </source>
</evidence>
<sequence>YLNNAKDVSNRLARTLEDLADFDFTVRWIPGNTNVIADALSRVNESDANSGESVSSDMQVDPIGSQLTEVKMEGGGDSLVKCFSLWLHGNENEHLQIRECIVKELFDNQKKYGLELNKSEKFKLRILKQTGMLLIPEAVAAFANLYKCESHNVVVPLCMKPYVDNNNVVHDKIVPLFLRKNQPNININTVPLFLRKSQPAVNVNTIPLFLRKPANVAFNAGVTHDKNVIKIVYGRWSHKQAQLIQKENDQIRALRKVIAAFAPGLQ</sequence>
<name>A0A820MEX1_9BILA</name>
<gene>
    <name evidence="1" type="ORF">UXM345_LOCUS36966</name>
</gene>
<proteinExistence type="predicted"/>